<evidence type="ECO:0000313" key="1">
    <source>
        <dbReference type="EMBL" id="KAF0751834.1"/>
    </source>
</evidence>
<dbReference type="Proteomes" id="UP000478052">
    <property type="component" value="Unassembled WGS sequence"/>
</dbReference>
<name>A0A6G0Y9U2_APHCR</name>
<organism evidence="1 2">
    <name type="scientific">Aphis craccivora</name>
    <name type="common">Cowpea aphid</name>
    <dbReference type="NCBI Taxonomy" id="307492"/>
    <lineage>
        <taxon>Eukaryota</taxon>
        <taxon>Metazoa</taxon>
        <taxon>Ecdysozoa</taxon>
        <taxon>Arthropoda</taxon>
        <taxon>Hexapoda</taxon>
        <taxon>Insecta</taxon>
        <taxon>Pterygota</taxon>
        <taxon>Neoptera</taxon>
        <taxon>Paraneoptera</taxon>
        <taxon>Hemiptera</taxon>
        <taxon>Sternorrhyncha</taxon>
        <taxon>Aphidomorpha</taxon>
        <taxon>Aphidoidea</taxon>
        <taxon>Aphididae</taxon>
        <taxon>Aphidini</taxon>
        <taxon>Aphis</taxon>
        <taxon>Aphis</taxon>
    </lineage>
</organism>
<accession>A0A6G0Y9U2</accession>
<dbReference type="EMBL" id="VUJU01005241">
    <property type="protein sequence ID" value="KAF0751834.1"/>
    <property type="molecule type" value="Genomic_DNA"/>
</dbReference>
<proteinExistence type="predicted"/>
<sequence length="61" mass="7574">IFECRVIKWVKHDLDSREEFLPLLIKHIMLLYRKHFIFIYLKQFSISPFHKRSAVHLNFKC</sequence>
<protein>
    <submittedName>
        <fullName evidence="1">Kelch-like protein 2 isoform X1</fullName>
    </submittedName>
</protein>
<evidence type="ECO:0000313" key="2">
    <source>
        <dbReference type="Proteomes" id="UP000478052"/>
    </source>
</evidence>
<gene>
    <name evidence="1" type="ORF">FWK35_00021201</name>
</gene>
<feature type="non-terminal residue" evidence="1">
    <location>
        <position position="1"/>
    </location>
</feature>
<dbReference type="AlphaFoldDB" id="A0A6G0Y9U2"/>
<reference evidence="1 2" key="1">
    <citation type="submission" date="2019-08" db="EMBL/GenBank/DDBJ databases">
        <title>Whole genome of Aphis craccivora.</title>
        <authorList>
            <person name="Voronova N.V."/>
            <person name="Shulinski R.S."/>
            <person name="Bandarenka Y.V."/>
            <person name="Zhorov D.G."/>
            <person name="Warner D."/>
        </authorList>
    </citation>
    <scope>NUCLEOTIDE SEQUENCE [LARGE SCALE GENOMIC DNA]</scope>
    <source>
        <strain evidence="1">180601</strain>
        <tissue evidence="1">Whole Body</tissue>
    </source>
</reference>
<keyword evidence="2" id="KW-1185">Reference proteome</keyword>
<comment type="caution">
    <text evidence="1">The sequence shown here is derived from an EMBL/GenBank/DDBJ whole genome shotgun (WGS) entry which is preliminary data.</text>
</comment>